<dbReference type="EMBL" id="JABSTQ010010024">
    <property type="protein sequence ID" value="KAG0424040.1"/>
    <property type="molecule type" value="Genomic_DNA"/>
</dbReference>
<dbReference type="Proteomes" id="UP000805193">
    <property type="component" value="Unassembled WGS sequence"/>
</dbReference>
<evidence type="ECO:0000313" key="1">
    <source>
        <dbReference type="EMBL" id="KAG0424040.1"/>
    </source>
</evidence>
<gene>
    <name evidence="1" type="ORF">HPB47_000201</name>
</gene>
<name>A0AC60PSE4_IXOPE</name>
<evidence type="ECO:0000313" key="2">
    <source>
        <dbReference type="Proteomes" id="UP000805193"/>
    </source>
</evidence>
<sequence>MYDEAEQVIDATVPCQVFTLTDVQQDSEKLVFYTGFESLERFLAFVKFVQTNYESYKQRQALQGRPLHLSMKDQLLLVLSQLRLGLLEQDLAYWFGVHVSSLSRVWTLWVEFLADYLVQVYPLTREILDCTEVFIETPSGFRVQSDTYSSYKCHNTAKGLLGITPNGPKEWCCLHLCAGGHGWRQAATIDSAEEEDATTVEDP</sequence>
<accession>A0AC60PSE4</accession>
<keyword evidence="2" id="KW-1185">Reference proteome</keyword>
<comment type="caution">
    <text evidence="1">The sequence shown here is derived from an EMBL/GenBank/DDBJ whole genome shotgun (WGS) entry which is preliminary data.</text>
</comment>
<organism evidence="1 2">
    <name type="scientific">Ixodes persulcatus</name>
    <name type="common">Taiga tick</name>
    <dbReference type="NCBI Taxonomy" id="34615"/>
    <lineage>
        <taxon>Eukaryota</taxon>
        <taxon>Metazoa</taxon>
        <taxon>Ecdysozoa</taxon>
        <taxon>Arthropoda</taxon>
        <taxon>Chelicerata</taxon>
        <taxon>Arachnida</taxon>
        <taxon>Acari</taxon>
        <taxon>Parasitiformes</taxon>
        <taxon>Ixodida</taxon>
        <taxon>Ixodoidea</taxon>
        <taxon>Ixodidae</taxon>
        <taxon>Ixodinae</taxon>
        <taxon>Ixodes</taxon>
    </lineage>
</organism>
<protein>
    <submittedName>
        <fullName evidence="1">Uncharacterized protein</fullName>
    </submittedName>
</protein>
<reference evidence="1 2" key="1">
    <citation type="journal article" date="2020" name="Cell">
        <title>Large-Scale Comparative Analyses of Tick Genomes Elucidate Their Genetic Diversity and Vector Capacities.</title>
        <authorList>
            <consortium name="Tick Genome and Microbiome Consortium (TIGMIC)"/>
            <person name="Jia N."/>
            <person name="Wang J."/>
            <person name="Shi W."/>
            <person name="Du L."/>
            <person name="Sun Y."/>
            <person name="Zhan W."/>
            <person name="Jiang J.F."/>
            <person name="Wang Q."/>
            <person name="Zhang B."/>
            <person name="Ji P."/>
            <person name="Bell-Sakyi L."/>
            <person name="Cui X.M."/>
            <person name="Yuan T.T."/>
            <person name="Jiang B.G."/>
            <person name="Yang W.F."/>
            <person name="Lam T.T."/>
            <person name="Chang Q.C."/>
            <person name="Ding S.J."/>
            <person name="Wang X.J."/>
            <person name="Zhu J.G."/>
            <person name="Ruan X.D."/>
            <person name="Zhao L."/>
            <person name="Wei J.T."/>
            <person name="Ye R.Z."/>
            <person name="Que T.C."/>
            <person name="Du C.H."/>
            <person name="Zhou Y.H."/>
            <person name="Cheng J.X."/>
            <person name="Dai P.F."/>
            <person name="Guo W.B."/>
            <person name="Han X.H."/>
            <person name="Huang E.J."/>
            <person name="Li L.F."/>
            <person name="Wei W."/>
            <person name="Gao Y.C."/>
            <person name="Liu J.Z."/>
            <person name="Shao H.Z."/>
            <person name="Wang X."/>
            <person name="Wang C.C."/>
            <person name="Yang T.C."/>
            <person name="Huo Q.B."/>
            <person name="Li W."/>
            <person name="Chen H.Y."/>
            <person name="Chen S.E."/>
            <person name="Zhou L.G."/>
            <person name="Ni X.B."/>
            <person name="Tian J.H."/>
            <person name="Sheng Y."/>
            <person name="Liu T."/>
            <person name="Pan Y.S."/>
            <person name="Xia L.Y."/>
            <person name="Li J."/>
            <person name="Zhao F."/>
            <person name="Cao W.C."/>
        </authorList>
    </citation>
    <scope>NUCLEOTIDE SEQUENCE [LARGE SCALE GENOMIC DNA]</scope>
    <source>
        <strain evidence="1">Iper-2018</strain>
    </source>
</reference>
<proteinExistence type="predicted"/>